<proteinExistence type="predicted"/>
<name>A0A7C3EVU8_9CREN</name>
<evidence type="ECO:0000313" key="1">
    <source>
        <dbReference type="EMBL" id="HFK20089.1"/>
    </source>
</evidence>
<protein>
    <submittedName>
        <fullName evidence="1">Uncharacterized protein</fullName>
    </submittedName>
</protein>
<sequence>MGKVKKGEVCSVQGCANPAIRSLSPQYSGAMKKAGFKLSESKRLFLCEEHYKAFKKAHTAEERLERWRQSG</sequence>
<dbReference type="AlphaFoldDB" id="A0A7C3EVU8"/>
<reference evidence="1" key="1">
    <citation type="journal article" date="2020" name="mSystems">
        <title>Genome- and Community-Level Interaction Insights into Carbon Utilization and Element Cycling Functions of Hydrothermarchaeota in Hydrothermal Sediment.</title>
        <authorList>
            <person name="Zhou Z."/>
            <person name="Liu Y."/>
            <person name="Xu W."/>
            <person name="Pan J."/>
            <person name="Luo Z.H."/>
            <person name="Li M."/>
        </authorList>
    </citation>
    <scope>NUCLEOTIDE SEQUENCE [LARGE SCALE GENOMIC DNA]</scope>
    <source>
        <strain evidence="1">SpSt-468</strain>
    </source>
</reference>
<comment type="caution">
    <text evidence="1">The sequence shown here is derived from an EMBL/GenBank/DDBJ whole genome shotgun (WGS) entry which is preliminary data.</text>
</comment>
<dbReference type="EMBL" id="DSTX01000002">
    <property type="protein sequence ID" value="HFK20089.1"/>
    <property type="molecule type" value="Genomic_DNA"/>
</dbReference>
<accession>A0A7C3EVU8</accession>
<organism evidence="1">
    <name type="scientific">Candidatus Methanomethylicus mesodigestus</name>
    <dbReference type="NCBI Taxonomy" id="1867258"/>
    <lineage>
        <taxon>Archaea</taxon>
        <taxon>Thermoproteota</taxon>
        <taxon>Methanosuratincolia</taxon>
        <taxon>Candidatus Methanomethylicales</taxon>
        <taxon>Candidatus Methanomethylicaceae</taxon>
        <taxon>Candidatus Methanomethylicus</taxon>
    </lineage>
</organism>
<gene>
    <name evidence="1" type="ORF">ENS19_02300</name>
</gene>